<comment type="caution">
    <text evidence="4">The sequence shown here is derived from an EMBL/GenBank/DDBJ whole genome shotgun (WGS) entry which is preliminary data.</text>
</comment>
<gene>
    <name evidence="5" type="ORF">BJ997_003822</name>
    <name evidence="4" type="ORF">GY21_06155</name>
</gene>
<keyword evidence="1" id="KW-0646">Protease inhibitor</keyword>
<dbReference type="AlphaFoldDB" id="A0A099JNX4"/>
<name>A0A099JNX4_9MICO</name>
<keyword evidence="2" id="KW-0789">Thiol protease inhibitor</keyword>
<dbReference type="EMBL" id="JPXF01000018">
    <property type="protein sequence ID" value="KGJ79108.1"/>
    <property type="molecule type" value="Genomic_DNA"/>
</dbReference>
<evidence type="ECO:0000313" key="5">
    <source>
        <dbReference type="EMBL" id="MBB5643274.1"/>
    </source>
</evidence>
<evidence type="ECO:0000259" key="3">
    <source>
        <dbReference type="Pfam" id="PF09394"/>
    </source>
</evidence>
<evidence type="ECO:0000313" key="6">
    <source>
        <dbReference type="Proteomes" id="UP000029864"/>
    </source>
</evidence>
<evidence type="ECO:0000313" key="7">
    <source>
        <dbReference type="Proteomes" id="UP000561726"/>
    </source>
</evidence>
<keyword evidence="6" id="KW-1185">Reference proteome</keyword>
<dbReference type="OrthoDB" id="5145693at2"/>
<dbReference type="Pfam" id="PF09394">
    <property type="entry name" value="Inhibitor_I42"/>
    <property type="match status" value="1"/>
</dbReference>
<accession>A0A099JNX4</accession>
<reference evidence="4 6" key="1">
    <citation type="submission" date="2014-08" db="EMBL/GenBank/DDBJ databases">
        <authorList>
            <person name="Sisinthy S."/>
        </authorList>
    </citation>
    <scope>NUCLEOTIDE SEQUENCE [LARGE SCALE GENOMIC DNA]</scope>
    <source>
        <strain evidence="4 6">RuG17</strain>
    </source>
</reference>
<feature type="domain" description="Proteinase inhibitor I42 chagasin" evidence="3">
    <location>
        <begin position="20"/>
        <end position="104"/>
    </location>
</feature>
<sequence length="108" mass="11600">MVIVTHRVLDNPISGAVVDLPVGDTLEIRLNQIGGAGYLWKVADEPVNVHLDEDRLDHVAGAMPGAAAGRILTFRAVSDGTGRLRLALVRPWEDAPIEQVEVEVNVTA</sequence>
<dbReference type="EMBL" id="JACHBQ010000001">
    <property type="protein sequence ID" value="MBB5643274.1"/>
    <property type="molecule type" value="Genomic_DNA"/>
</dbReference>
<reference evidence="5 7" key="2">
    <citation type="submission" date="2020-08" db="EMBL/GenBank/DDBJ databases">
        <title>Sequencing the genomes of 1000 actinobacteria strains.</title>
        <authorList>
            <person name="Klenk H.-P."/>
        </authorList>
    </citation>
    <scope>NUCLEOTIDE SEQUENCE [LARGE SCALE GENOMIC DNA]</scope>
    <source>
        <strain evidence="5 7">DSM 21065</strain>
    </source>
</reference>
<dbReference type="GO" id="GO:0004869">
    <property type="term" value="F:cysteine-type endopeptidase inhibitor activity"/>
    <property type="evidence" value="ECO:0007669"/>
    <property type="project" value="UniProtKB-KW"/>
</dbReference>
<dbReference type="SUPFAM" id="SSF141066">
    <property type="entry name" value="ICP-like"/>
    <property type="match status" value="1"/>
</dbReference>
<protein>
    <submittedName>
        <fullName evidence="5">Putative secreted protein</fullName>
    </submittedName>
</protein>
<dbReference type="Gene3D" id="2.60.40.2020">
    <property type="match status" value="1"/>
</dbReference>
<dbReference type="InterPro" id="IPR036331">
    <property type="entry name" value="Chagasin-like_sf"/>
</dbReference>
<dbReference type="STRING" id="1001240.GY21_06155"/>
<evidence type="ECO:0000256" key="1">
    <source>
        <dbReference type="ARBA" id="ARBA00022690"/>
    </source>
</evidence>
<evidence type="ECO:0000256" key="2">
    <source>
        <dbReference type="ARBA" id="ARBA00022704"/>
    </source>
</evidence>
<organism evidence="4 6">
    <name type="scientific">Cryobacterium roopkundense</name>
    <dbReference type="NCBI Taxonomy" id="1001240"/>
    <lineage>
        <taxon>Bacteria</taxon>
        <taxon>Bacillati</taxon>
        <taxon>Actinomycetota</taxon>
        <taxon>Actinomycetes</taxon>
        <taxon>Micrococcales</taxon>
        <taxon>Microbacteriaceae</taxon>
        <taxon>Cryobacterium</taxon>
    </lineage>
</organism>
<dbReference type="Proteomes" id="UP000561726">
    <property type="component" value="Unassembled WGS sequence"/>
</dbReference>
<evidence type="ECO:0000313" key="4">
    <source>
        <dbReference type="EMBL" id="KGJ79108.1"/>
    </source>
</evidence>
<proteinExistence type="predicted"/>
<dbReference type="InterPro" id="IPR018990">
    <property type="entry name" value="Prot_inh_I42_chagasin"/>
</dbReference>
<dbReference type="RefSeq" id="WP_035835831.1">
    <property type="nucleotide sequence ID" value="NZ_JACHBQ010000001.1"/>
</dbReference>
<dbReference type="Proteomes" id="UP000029864">
    <property type="component" value="Unassembled WGS sequence"/>
</dbReference>